<protein>
    <submittedName>
        <fullName evidence="6">LacI family transcriptional regulator</fullName>
    </submittedName>
</protein>
<gene>
    <name evidence="6" type="ORF">EDC64_105240</name>
</gene>
<evidence type="ECO:0000313" key="7">
    <source>
        <dbReference type="Proteomes" id="UP000294664"/>
    </source>
</evidence>
<dbReference type="InterPro" id="IPR010982">
    <property type="entry name" value="Lambda_DNA-bd_dom_sf"/>
</dbReference>
<comment type="caution">
    <text evidence="6">The sequence shown here is derived from an EMBL/GenBank/DDBJ whole genome shotgun (WGS) entry which is preliminary data.</text>
</comment>
<dbReference type="EMBL" id="SMAI01000005">
    <property type="protein sequence ID" value="TCT05209.1"/>
    <property type="molecule type" value="Genomic_DNA"/>
</dbReference>
<organism evidence="6 7">
    <name type="scientific">Aquabacter spiritensis</name>
    <dbReference type="NCBI Taxonomy" id="933073"/>
    <lineage>
        <taxon>Bacteria</taxon>
        <taxon>Pseudomonadati</taxon>
        <taxon>Pseudomonadota</taxon>
        <taxon>Alphaproteobacteria</taxon>
        <taxon>Hyphomicrobiales</taxon>
        <taxon>Xanthobacteraceae</taxon>
        <taxon>Aquabacter</taxon>
    </lineage>
</organism>
<dbReference type="SUPFAM" id="SSF47413">
    <property type="entry name" value="lambda repressor-like DNA-binding domains"/>
    <property type="match status" value="1"/>
</dbReference>
<evidence type="ECO:0000256" key="3">
    <source>
        <dbReference type="ARBA" id="ARBA00023125"/>
    </source>
</evidence>
<accession>A0A4R3LZ95</accession>
<reference evidence="6 7" key="1">
    <citation type="submission" date="2019-03" db="EMBL/GenBank/DDBJ databases">
        <title>Genomic Encyclopedia of Type Strains, Phase IV (KMG-IV): sequencing the most valuable type-strain genomes for metagenomic binning, comparative biology and taxonomic classification.</title>
        <authorList>
            <person name="Goeker M."/>
        </authorList>
    </citation>
    <scope>NUCLEOTIDE SEQUENCE [LARGE SCALE GENOMIC DNA]</scope>
    <source>
        <strain evidence="6 7">DSM 9035</strain>
    </source>
</reference>
<evidence type="ECO:0000256" key="1">
    <source>
        <dbReference type="ARBA" id="ARBA00022491"/>
    </source>
</evidence>
<keyword evidence="7" id="KW-1185">Reference proteome</keyword>
<dbReference type="RefSeq" id="WP_132031278.1">
    <property type="nucleotide sequence ID" value="NZ_SMAI01000005.1"/>
</dbReference>
<keyword evidence="4" id="KW-0804">Transcription</keyword>
<evidence type="ECO:0000256" key="4">
    <source>
        <dbReference type="ARBA" id="ARBA00023163"/>
    </source>
</evidence>
<dbReference type="SUPFAM" id="SSF53822">
    <property type="entry name" value="Periplasmic binding protein-like I"/>
    <property type="match status" value="1"/>
</dbReference>
<feature type="domain" description="HTH lacI-type" evidence="5">
    <location>
        <begin position="10"/>
        <end position="64"/>
    </location>
</feature>
<dbReference type="InterPro" id="IPR000843">
    <property type="entry name" value="HTH_LacI"/>
</dbReference>
<evidence type="ECO:0000259" key="5">
    <source>
        <dbReference type="PROSITE" id="PS50932"/>
    </source>
</evidence>
<name>A0A4R3LZ95_9HYPH</name>
<dbReference type="PANTHER" id="PTHR30146">
    <property type="entry name" value="LACI-RELATED TRANSCRIPTIONAL REPRESSOR"/>
    <property type="match status" value="1"/>
</dbReference>
<dbReference type="GO" id="GO:0003700">
    <property type="term" value="F:DNA-binding transcription factor activity"/>
    <property type="evidence" value="ECO:0007669"/>
    <property type="project" value="TreeGrafter"/>
</dbReference>
<dbReference type="Gene3D" id="3.40.50.2300">
    <property type="match status" value="2"/>
</dbReference>
<proteinExistence type="predicted"/>
<dbReference type="GO" id="GO:0000976">
    <property type="term" value="F:transcription cis-regulatory region binding"/>
    <property type="evidence" value="ECO:0007669"/>
    <property type="project" value="TreeGrafter"/>
</dbReference>
<dbReference type="InterPro" id="IPR046335">
    <property type="entry name" value="LacI/GalR-like_sensor"/>
</dbReference>
<dbReference type="Proteomes" id="UP000294664">
    <property type="component" value="Unassembled WGS sequence"/>
</dbReference>
<dbReference type="InterPro" id="IPR028082">
    <property type="entry name" value="Peripla_BP_I"/>
</dbReference>
<keyword evidence="3" id="KW-0238">DNA-binding</keyword>
<sequence length="352" mass="37110">MDDLAGMGRVTLQRLALELGLSTATVSLALRDSPVVADGTRIRVQEVARERGYVANRGAASLRTARTNIIGVGLHDIINPSFTELLAALEDSLSIAGKTILLGVGQEDVARQTRTLGTLAEYRPDAFVVSPAIDTTVPDLRALAKSGIAVVQVTREVEGSGFDFAGSDDEAGLALAVGHLVELGHRRIALIGGFDSASTGRRRTAGYRAGLAQHGLPFDPTLWIPGRGTREHGRLAVERLLALDAPPTGAVCFNDLCAFGALMGIQAAGLRAGTDFSIVGYDDIGEAALWHPALTTVFTRIPEYGAAAADLVLARIADPTRPVERVVLTPRLVVRASAGPPKPFPQKPLPRP</sequence>
<dbReference type="SMART" id="SM00354">
    <property type="entry name" value="HTH_LACI"/>
    <property type="match status" value="1"/>
</dbReference>
<keyword evidence="1" id="KW-0678">Repressor</keyword>
<dbReference type="Pfam" id="PF13377">
    <property type="entry name" value="Peripla_BP_3"/>
    <property type="match status" value="1"/>
</dbReference>
<dbReference type="CDD" id="cd06289">
    <property type="entry name" value="PBP1_MalI-like"/>
    <property type="match status" value="1"/>
</dbReference>
<dbReference type="PANTHER" id="PTHR30146:SF148">
    <property type="entry name" value="HTH-TYPE TRANSCRIPTIONAL REPRESSOR PURR-RELATED"/>
    <property type="match status" value="1"/>
</dbReference>
<evidence type="ECO:0000256" key="2">
    <source>
        <dbReference type="ARBA" id="ARBA00023015"/>
    </source>
</evidence>
<keyword evidence="2" id="KW-0805">Transcription regulation</keyword>
<dbReference type="Gene3D" id="1.10.260.40">
    <property type="entry name" value="lambda repressor-like DNA-binding domains"/>
    <property type="match status" value="1"/>
</dbReference>
<dbReference type="AlphaFoldDB" id="A0A4R3LZ95"/>
<dbReference type="OrthoDB" id="5171752at2"/>
<evidence type="ECO:0000313" key="6">
    <source>
        <dbReference type="EMBL" id="TCT05209.1"/>
    </source>
</evidence>
<dbReference type="PROSITE" id="PS50932">
    <property type="entry name" value="HTH_LACI_2"/>
    <property type="match status" value="1"/>
</dbReference>
<dbReference type="CDD" id="cd01392">
    <property type="entry name" value="HTH_LacI"/>
    <property type="match status" value="1"/>
</dbReference>
<dbReference type="Pfam" id="PF00356">
    <property type="entry name" value="LacI"/>
    <property type="match status" value="1"/>
</dbReference>